<proteinExistence type="predicted"/>
<dbReference type="RefSeq" id="WP_106208788.1">
    <property type="nucleotide sequence ID" value="NZ_PVZF01000003.1"/>
</dbReference>
<keyword evidence="6" id="KW-1185">Reference proteome</keyword>
<keyword evidence="1 2" id="KW-0807">Transducer</keyword>
<keyword evidence="3" id="KW-0175">Coiled coil</keyword>
<accession>A0A2T0R692</accession>
<dbReference type="Gene3D" id="1.10.287.950">
    <property type="entry name" value="Methyl-accepting chemotaxis protein"/>
    <property type="match status" value="1"/>
</dbReference>
<feature type="coiled-coil region" evidence="3">
    <location>
        <begin position="406"/>
        <end position="443"/>
    </location>
</feature>
<dbReference type="PANTHER" id="PTHR32089:SF112">
    <property type="entry name" value="LYSOZYME-LIKE PROTEIN-RELATED"/>
    <property type="match status" value="1"/>
</dbReference>
<dbReference type="Gene3D" id="3.30.450.40">
    <property type="match status" value="2"/>
</dbReference>
<dbReference type="Pfam" id="PF00015">
    <property type="entry name" value="MCPsignal"/>
    <property type="match status" value="1"/>
</dbReference>
<feature type="domain" description="Methyl-accepting transducer" evidence="4">
    <location>
        <begin position="376"/>
        <end position="537"/>
    </location>
</feature>
<dbReference type="GO" id="GO:0016020">
    <property type="term" value="C:membrane"/>
    <property type="evidence" value="ECO:0007669"/>
    <property type="project" value="InterPro"/>
</dbReference>
<dbReference type="InterPro" id="IPR004089">
    <property type="entry name" value="MCPsignal_dom"/>
</dbReference>
<dbReference type="SUPFAM" id="SSF55781">
    <property type="entry name" value="GAF domain-like"/>
    <property type="match status" value="2"/>
</dbReference>
<gene>
    <name evidence="5" type="ORF">CLV37_10381</name>
</gene>
<name>A0A2T0R692_9ACTN</name>
<organism evidence="5 6">
    <name type="scientific">Kineococcus rhizosphaerae</name>
    <dbReference type="NCBI Taxonomy" id="559628"/>
    <lineage>
        <taxon>Bacteria</taxon>
        <taxon>Bacillati</taxon>
        <taxon>Actinomycetota</taxon>
        <taxon>Actinomycetes</taxon>
        <taxon>Kineosporiales</taxon>
        <taxon>Kineosporiaceae</taxon>
        <taxon>Kineococcus</taxon>
    </lineage>
</organism>
<dbReference type="EMBL" id="PVZF01000003">
    <property type="protein sequence ID" value="PRY16650.1"/>
    <property type="molecule type" value="Genomic_DNA"/>
</dbReference>
<dbReference type="SMART" id="SM00283">
    <property type="entry name" value="MA"/>
    <property type="match status" value="1"/>
</dbReference>
<evidence type="ECO:0000256" key="3">
    <source>
        <dbReference type="SAM" id="Coils"/>
    </source>
</evidence>
<evidence type="ECO:0000259" key="4">
    <source>
        <dbReference type="PROSITE" id="PS50111"/>
    </source>
</evidence>
<dbReference type="SMART" id="SM00065">
    <property type="entry name" value="GAF"/>
    <property type="match status" value="2"/>
</dbReference>
<dbReference type="OrthoDB" id="5241933at2"/>
<dbReference type="Proteomes" id="UP000238083">
    <property type="component" value="Unassembled WGS sequence"/>
</dbReference>
<protein>
    <submittedName>
        <fullName evidence="5">GAF domain-containing protein</fullName>
    </submittedName>
</protein>
<evidence type="ECO:0000313" key="6">
    <source>
        <dbReference type="Proteomes" id="UP000238083"/>
    </source>
</evidence>
<dbReference type="InterPro" id="IPR003018">
    <property type="entry name" value="GAF"/>
</dbReference>
<dbReference type="AlphaFoldDB" id="A0A2T0R692"/>
<dbReference type="PANTHER" id="PTHR32089">
    <property type="entry name" value="METHYL-ACCEPTING CHEMOTAXIS PROTEIN MCPB"/>
    <property type="match status" value="1"/>
</dbReference>
<sequence length="537" mass="56659">MFRTTRAARAADRAADQAQAGAADLEAVTDLVRALHDAATPEAAVTTALETIRHRFGWAYGSFWRLERPSGSPARGARSAAPVLVFAQDSGQVPGQAGEEFRRVTLSASFAEGVGLSGRAWRQRDLVHVADLGELTDCVRAPVAQRAGIRSGICFPVLDGGQVVGTMDFFTTERVELSPGRSAVLRTVATLVSETLARLDEAVRQERAAQDVAAVSTLIRELTAATSEERALRVALDTIRADFDWQYGSFWRLDEAGPASGHVLRFELESGDAGAEFRQVTLQASFAEGVGLSGRAWAQRDLVFVEDLGEMTDCVRAPVAQRAGVKSGVCLPIVVGGRVVGTMDFFATRTLVMSDSRRAALQNTAFLIGQAMERFAAGGRLTRAGEDLLASIQEVERNVVAATGVAAHGEALAAEANAEVAALEEASAEINEVVRAIQAIAAQTKLLALNATIEAARAGEAGRGFAIVAEEVKELSGETERATSSVGNRVSTIQARVGAVTSSLAQISAAVGEINQTQSIIGGVLTEQFAVTRDIIG</sequence>
<evidence type="ECO:0000313" key="5">
    <source>
        <dbReference type="EMBL" id="PRY16650.1"/>
    </source>
</evidence>
<dbReference type="InterPro" id="IPR029016">
    <property type="entry name" value="GAF-like_dom_sf"/>
</dbReference>
<dbReference type="PROSITE" id="PS50111">
    <property type="entry name" value="CHEMOTAXIS_TRANSDUC_2"/>
    <property type="match status" value="1"/>
</dbReference>
<evidence type="ECO:0000256" key="1">
    <source>
        <dbReference type="ARBA" id="ARBA00023224"/>
    </source>
</evidence>
<dbReference type="Pfam" id="PF13185">
    <property type="entry name" value="GAF_2"/>
    <property type="match status" value="2"/>
</dbReference>
<dbReference type="SUPFAM" id="SSF58104">
    <property type="entry name" value="Methyl-accepting chemotaxis protein (MCP) signaling domain"/>
    <property type="match status" value="1"/>
</dbReference>
<comment type="caution">
    <text evidence="5">The sequence shown here is derived from an EMBL/GenBank/DDBJ whole genome shotgun (WGS) entry which is preliminary data.</text>
</comment>
<evidence type="ECO:0000256" key="2">
    <source>
        <dbReference type="PROSITE-ProRule" id="PRU00284"/>
    </source>
</evidence>
<reference evidence="5 6" key="1">
    <citation type="submission" date="2018-03" db="EMBL/GenBank/DDBJ databases">
        <title>Genomic Encyclopedia of Archaeal and Bacterial Type Strains, Phase II (KMG-II): from individual species to whole genera.</title>
        <authorList>
            <person name="Goeker M."/>
        </authorList>
    </citation>
    <scope>NUCLEOTIDE SEQUENCE [LARGE SCALE GENOMIC DNA]</scope>
    <source>
        <strain evidence="5 6">DSM 19711</strain>
    </source>
</reference>
<dbReference type="GO" id="GO:0007165">
    <property type="term" value="P:signal transduction"/>
    <property type="evidence" value="ECO:0007669"/>
    <property type="project" value="UniProtKB-KW"/>
</dbReference>